<gene>
    <name evidence="1" type="ORF">PHLGIDRAFT_424549</name>
</gene>
<accession>A0A0C3SAV1</accession>
<dbReference type="AlphaFoldDB" id="A0A0C3SAV1"/>
<sequence length="169" mass="18025">MGLCCYMQAAILGTNIVQLPKCPVRPRTSAHRGGGTIPTAAVATLFYSSTAALAMPVLRRADNARVLNCRLPYRGKRPCEFAGRASTSAPPIQRSTAEEVGHHGILSAMRSGTCPARQTQSTVSHAGSMMDVSKHNSAEIHADETWNIAEMNDFSPGSTEARGHTCSSR</sequence>
<evidence type="ECO:0000313" key="2">
    <source>
        <dbReference type="Proteomes" id="UP000053257"/>
    </source>
</evidence>
<protein>
    <submittedName>
        <fullName evidence="1">Uncharacterized protein</fullName>
    </submittedName>
</protein>
<dbReference type="Proteomes" id="UP000053257">
    <property type="component" value="Unassembled WGS sequence"/>
</dbReference>
<organism evidence="1 2">
    <name type="scientific">Phlebiopsis gigantea (strain 11061_1 CR5-6)</name>
    <name type="common">White-rot fungus</name>
    <name type="synonym">Peniophora gigantea</name>
    <dbReference type="NCBI Taxonomy" id="745531"/>
    <lineage>
        <taxon>Eukaryota</taxon>
        <taxon>Fungi</taxon>
        <taxon>Dikarya</taxon>
        <taxon>Basidiomycota</taxon>
        <taxon>Agaricomycotina</taxon>
        <taxon>Agaricomycetes</taxon>
        <taxon>Polyporales</taxon>
        <taxon>Phanerochaetaceae</taxon>
        <taxon>Phlebiopsis</taxon>
    </lineage>
</organism>
<proteinExistence type="predicted"/>
<dbReference type="HOGENOM" id="CLU_1579097_0_0_1"/>
<reference evidence="1 2" key="1">
    <citation type="journal article" date="2014" name="PLoS Genet.">
        <title>Analysis of the Phlebiopsis gigantea genome, transcriptome and secretome provides insight into its pioneer colonization strategies of wood.</title>
        <authorList>
            <person name="Hori C."/>
            <person name="Ishida T."/>
            <person name="Igarashi K."/>
            <person name="Samejima M."/>
            <person name="Suzuki H."/>
            <person name="Master E."/>
            <person name="Ferreira P."/>
            <person name="Ruiz-Duenas F.J."/>
            <person name="Held B."/>
            <person name="Canessa P."/>
            <person name="Larrondo L.F."/>
            <person name="Schmoll M."/>
            <person name="Druzhinina I.S."/>
            <person name="Kubicek C.P."/>
            <person name="Gaskell J.A."/>
            <person name="Kersten P."/>
            <person name="St John F."/>
            <person name="Glasner J."/>
            <person name="Sabat G."/>
            <person name="Splinter BonDurant S."/>
            <person name="Syed K."/>
            <person name="Yadav J."/>
            <person name="Mgbeahuruike A.C."/>
            <person name="Kovalchuk A."/>
            <person name="Asiegbu F.O."/>
            <person name="Lackner G."/>
            <person name="Hoffmeister D."/>
            <person name="Rencoret J."/>
            <person name="Gutierrez A."/>
            <person name="Sun H."/>
            <person name="Lindquist E."/>
            <person name="Barry K."/>
            <person name="Riley R."/>
            <person name="Grigoriev I.V."/>
            <person name="Henrissat B."/>
            <person name="Kues U."/>
            <person name="Berka R.M."/>
            <person name="Martinez A.T."/>
            <person name="Covert S.F."/>
            <person name="Blanchette R.A."/>
            <person name="Cullen D."/>
        </authorList>
    </citation>
    <scope>NUCLEOTIDE SEQUENCE [LARGE SCALE GENOMIC DNA]</scope>
    <source>
        <strain evidence="1 2">11061_1 CR5-6</strain>
    </source>
</reference>
<evidence type="ECO:0000313" key="1">
    <source>
        <dbReference type="EMBL" id="KIP07350.1"/>
    </source>
</evidence>
<name>A0A0C3SAV1_PHLG1</name>
<keyword evidence="2" id="KW-1185">Reference proteome</keyword>
<dbReference type="EMBL" id="KN840499">
    <property type="protein sequence ID" value="KIP07350.1"/>
    <property type="molecule type" value="Genomic_DNA"/>
</dbReference>